<dbReference type="Pfam" id="PF02801">
    <property type="entry name" value="Ketoacyl-synt_C"/>
    <property type="match status" value="1"/>
</dbReference>
<dbReference type="Gene3D" id="3.40.47.10">
    <property type="match status" value="1"/>
</dbReference>
<dbReference type="GO" id="GO:0016787">
    <property type="term" value="F:hydrolase activity"/>
    <property type="evidence" value="ECO:0007669"/>
    <property type="project" value="UniProtKB-KW"/>
</dbReference>
<evidence type="ECO:0000256" key="2">
    <source>
        <dbReference type="ARBA" id="ARBA00018769"/>
    </source>
</evidence>
<evidence type="ECO:0000256" key="7">
    <source>
        <dbReference type="ARBA" id="ARBA00022832"/>
    </source>
</evidence>
<keyword evidence="6" id="KW-0378">Hydrolase</keyword>
<name>A0A7R9KQW0_9ACAR</name>
<evidence type="ECO:0000256" key="3">
    <source>
        <dbReference type="ARBA" id="ARBA00022450"/>
    </source>
</evidence>
<dbReference type="InterPro" id="IPR050091">
    <property type="entry name" value="PKS_NRPS_Biosynth_Enz"/>
</dbReference>
<keyword evidence="11" id="KW-0443">Lipid metabolism</keyword>
<proteinExistence type="predicted"/>
<keyword evidence="12" id="KW-0275">Fatty acid biosynthesis</keyword>
<dbReference type="InterPro" id="IPR014031">
    <property type="entry name" value="Ketoacyl_synth_C"/>
</dbReference>
<keyword evidence="7" id="KW-0276">Fatty acid metabolism</keyword>
<protein>
    <recommendedName>
        <fullName evidence="2">Fatty acid synthase</fullName>
        <ecNumber evidence="1">2.3.1.85</ecNumber>
    </recommendedName>
</protein>
<keyword evidence="10" id="KW-0520">NAD</keyword>
<keyword evidence="8" id="KW-0521">NADP</keyword>
<dbReference type="EMBL" id="CAJPIZ010004982">
    <property type="protein sequence ID" value="CAG2108145.1"/>
    <property type="molecule type" value="Genomic_DNA"/>
</dbReference>
<evidence type="ECO:0000313" key="17">
    <source>
        <dbReference type="Proteomes" id="UP000759131"/>
    </source>
</evidence>
<sequence length="349" mass="38244">MQNKDIVITGMSGRFPMSDTVDEFAHNLYAGRDMITDDESRWPKDLLGINSRMGKIKNFKQFDSSFFGLMENMVDEWDPHGRILLEVVYEAIVDSGVNPQDLRGSQTGVYVGLSLYGMVDGLTEQIEPDLSAANETAMFQTMANMKTLNANRISYAFDFKGPSLIVDTACSASLSAMTLAVNDLLLGHVEGAIVCGAYMMFEPFLYQCQQSLNICSPRGVSAVMDESADGFVKGETVGAVYLRRRADARRIYATVLAARMGVDGNKTVGMFFPSSEAQEALMVRTYTDAGVDPRRLTYFEAHCTGTKAGDTQEVRAIYNAYCQRPGRTDPLPLGVLKDKIGHSEGGSGI</sequence>
<evidence type="ECO:0000256" key="13">
    <source>
        <dbReference type="ARBA" id="ARBA00023268"/>
    </source>
</evidence>
<dbReference type="InterPro" id="IPR018201">
    <property type="entry name" value="Ketoacyl_synth_AS"/>
</dbReference>
<evidence type="ECO:0000259" key="15">
    <source>
        <dbReference type="PROSITE" id="PS52004"/>
    </source>
</evidence>
<feature type="domain" description="Ketosynthase family 3 (KS3)" evidence="15">
    <location>
        <begin position="3"/>
        <end position="349"/>
    </location>
</feature>
<dbReference type="InterPro" id="IPR020841">
    <property type="entry name" value="PKS_Beta-ketoAc_synthase_dom"/>
</dbReference>
<evidence type="ECO:0000256" key="9">
    <source>
        <dbReference type="ARBA" id="ARBA00023002"/>
    </source>
</evidence>
<keyword evidence="3" id="KW-0596">Phosphopantetheine</keyword>
<evidence type="ECO:0000256" key="10">
    <source>
        <dbReference type="ARBA" id="ARBA00023027"/>
    </source>
</evidence>
<dbReference type="AlphaFoldDB" id="A0A7R9KQW0"/>
<dbReference type="PROSITE" id="PS00606">
    <property type="entry name" value="KS3_1"/>
    <property type="match status" value="1"/>
</dbReference>
<dbReference type="PROSITE" id="PS52004">
    <property type="entry name" value="KS3_2"/>
    <property type="match status" value="1"/>
</dbReference>
<dbReference type="InterPro" id="IPR014030">
    <property type="entry name" value="Ketoacyl_synth_N"/>
</dbReference>
<evidence type="ECO:0000256" key="6">
    <source>
        <dbReference type="ARBA" id="ARBA00022801"/>
    </source>
</evidence>
<keyword evidence="13" id="KW-0511">Multifunctional enzyme</keyword>
<keyword evidence="9" id="KW-0560">Oxidoreductase</keyword>
<evidence type="ECO:0000256" key="4">
    <source>
        <dbReference type="ARBA" id="ARBA00022516"/>
    </source>
</evidence>
<dbReference type="OrthoDB" id="10065950at2759"/>
<dbReference type="Proteomes" id="UP000759131">
    <property type="component" value="Unassembled WGS sequence"/>
</dbReference>
<dbReference type="Pfam" id="PF00109">
    <property type="entry name" value="ketoacyl-synt"/>
    <property type="match status" value="1"/>
</dbReference>
<reference evidence="16" key="1">
    <citation type="submission" date="2020-11" db="EMBL/GenBank/DDBJ databases">
        <authorList>
            <person name="Tran Van P."/>
        </authorList>
    </citation>
    <scope>NUCLEOTIDE SEQUENCE</scope>
</reference>
<dbReference type="SMART" id="SM00825">
    <property type="entry name" value="PKS_KS"/>
    <property type="match status" value="1"/>
</dbReference>
<dbReference type="GO" id="GO:0006633">
    <property type="term" value="P:fatty acid biosynthetic process"/>
    <property type="evidence" value="ECO:0007669"/>
    <property type="project" value="UniProtKB-KW"/>
</dbReference>
<evidence type="ECO:0000256" key="14">
    <source>
        <dbReference type="ARBA" id="ARBA00044883"/>
    </source>
</evidence>
<evidence type="ECO:0000256" key="1">
    <source>
        <dbReference type="ARBA" id="ARBA00012873"/>
    </source>
</evidence>
<dbReference type="GO" id="GO:0016491">
    <property type="term" value="F:oxidoreductase activity"/>
    <property type="evidence" value="ECO:0007669"/>
    <property type="project" value="UniProtKB-KW"/>
</dbReference>
<keyword evidence="17" id="KW-1185">Reference proteome</keyword>
<evidence type="ECO:0000256" key="5">
    <source>
        <dbReference type="ARBA" id="ARBA00022679"/>
    </source>
</evidence>
<feature type="non-terminal residue" evidence="16">
    <location>
        <position position="1"/>
    </location>
</feature>
<gene>
    <name evidence="16" type="ORF">OSB1V03_LOCUS8140</name>
</gene>
<dbReference type="CDD" id="cd00833">
    <property type="entry name" value="PKS"/>
    <property type="match status" value="1"/>
</dbReference>
<keyword evidence="5" id="KW-0808">Transferase</keyword>
<evidence type="ECO:0000313" key="16">
    <source>
        <dbReference type="EMBL" id="CAD7627715.1"/>
    </source>
</evidence>
<dbReference type="SUPFAM" id="SSF53901">
    <property type="entry name" value="Thiolase-like"/>
    <property type="match status" value="1"/>
</dbReference>
<keyword evidence="4" id="KW-0444">Lipid biosynthesis</keyword>
<dbReference type="EMBL" id="OC859557">
    <property type="protein sequence ID" value="CAD7627715.1"/>
    <property type="molecule type" value="Genomic_DNA"/>
</dbReference>
<dbReference type="InterPro" id="IPR016039">
    <property type="entry name" value="Thiolase-like"/>
</dbReference>
<dbReference type="GO" id="GO:0004315">
    <property type="term" value="F:3-oxoacyl-[acyl-carrier-protein] synthase activity"/>
    <property type="evidence" value="ECO:0007669"/>
    <property type="project" value="InterPro"/>
</dbReference>
<evidence type="ECO:0000256" key="12">
    <source>
        <dbReference type="ARBA" id="ARBA00023160"/>
    </source>
</evidence>
<dbReference type="PANTHER" id="PTHR43775:SF7">
    <property type="entry name" value="FATTY ACID SYNTHASE"/>
    <property type="match status" value="1"/>
</dbReference>
<dbReference type="EC" id="2.3.1.85" evidence="1"/>
<dbReference type="GO" id="GO:0004312">
    <property type="term" value="F:fatty acid synthase activity"/>
    <property type="evidence" value="ECO:0007669"/>
    <property type="project" value="UniProtKB-EC"/>
</dbReference>
<evidence type="ECO:0000256" key="8">
    <source>
        <dbReference type="ARBA" id="ARBA00022857"/>
    </source>
</evidence>
<evidence type="ECO:0000256" key="11">
    <source>
        <dbReference type="ARBA" id="ARBA00023098"/>
    </source>
</evidence>
<comment type="catalytic activity">
    <reaction evidence="14">
        <text>acetyl-CoA + n malonyl-CoA + 2n NADPH + 2n H(+) = a long-chain fatty acid + (n+1) CoA + n CO2 + 2n NADP(+).</text>
        <dbReference type="EC" id="2.3.1.85"/>
    </reaction>
</comment>
<accession>A0A7R9KQW0</accession>
<dbReference type="PANTHER" id="PTHR43775">
    <property type="entry name" value="FATTY ACID SYNTHASE"/>
    <property type="match status" value="1"/>
</dbReference>
<organism evidence="16">
    <name type="scientific">Medioppia subpectinata</name>
    <dbReference type="NCBI Taxonomy" id="1979941"/>
    <lineage>
        <taxon>Eukaryota</taxon>
        <taxon>Metazoa</taxon>
        <taxon>Ecdysozoa</taxon>
        <taxon>Arthropoda</taxon>
        <taxon>Chelicerata</taxon>
        <taxon>Arachnida</taxon>
        <taxon>Acari</taxon>
        <taxon>Acariformes</taxon>
        <taxon>Sarcoptiformes</taxon>
        <taxon>Oribatida</taxon>
        <taxon>Brachypylina</taxon>
        <taxon>Oppioidea</taxon>
        <taxon>Oppiidae</taxon>
        <taxon>Medioppia</taxon>
    </lineage>
</organism>